<dbReference type="InterPro" id="IPR009061">
    <property type="entry name" value="DNA-bd_dom_put_sf"/>
</dbReference>
<keyword evidence="1" id="KW-0238">DNA-binding</keyword>
<dbReference type="Proteomes" id="UP001444625">
    <property type="component" value="Unassembled WGS sequence"/>
</dbReference>
<keyword evidence="4" id="KW-1185">Reference proteome</keyword>
<dbReference type="RefSeq" id="WP_345825389.1">
    <property type="nucleotide sequence ID" value="NZ_JBDIML010000003.1"/>
</dbReference>
<dbReference type="InterPro" id="IPR047057">
    <property type="entry name" value="MerR_fam"/>
</dbReference>
<evidence type="ECO:0000259" key="2">
    <source>
        <dbReference type="PROSITE" id="PS50937"/>
    </source>
</evidence>
<name>A0ABU9XI44_9BACI</name>
<evidence type="ECO:0000313" key="3">
    <source>
        <dbReference type="EMBL" id="MEN2767923.1"/>
    </source>
</evidence>
<sequence>MNFHSTGEVAKKLEMSVRTLRYYDQIGLMTPSEKSENGKRLYSDEDLLTLEKITMLKMLNLSLHDIEKILSKITIEQLLHAHQVSLEEKMEELTKSVHHTNTLLNLVHLEGDLAWEQLIPLVQQAQNGDRVSQDWNKYFNQQEQLVLKGKLPKMEQDGPEIRQWINIMRRIERCLERGDSPDSIEGQIIAEDTLILSDALFGGNEELGNKFFEIRKSPEKSREINLYPVSADVLAFMEKAIELFEDSKIAKC</sequence>
<dbReference type="InterPro" id="IPR000551">
    <property type="entry name" value="MerR-type_HTH_dom"/>
</dbReference>
<protein>
    <submittedName>
        <fullName evidence="3">MerR family transcriptional regulator</fullName>
    </submittedName>
</protein>
<organism evidence="3 4">
    <name type="scientific">Ornithinibacillus xuwenensis</name>
    <dbReference type="NCBI Taxonomy" id="3144668"/>
    <lineage>
        <taxon>Bacteria</taxon>
        <taxon>Bacillati</taxon>
        <taxon>Bacillota</taxon>
        <taxon>Bacilli</taxon>
        <taxon>Bacillales</taxon>
        <taxon>Bacillaceae</taxon>
        <taxon>Ornithinibacillus</taxon>
    </lineage>
</organism>
<evidence type="ECO:0000256" key="1">
    <source>
        <dbReference type="ARBA" id="ARBA00023125"/>
    </source>
</evidence>
<dbReference type="PANTHER" id="PTHR30204">
    <property type="entry name" value="REDOX-CYCLING DRUG-SENSING TRANSCRIPTIONAL ACTIVATOR SOXR"/>
    <property type="match status" value="1"/>
</dbReference>
<gene>
    <name evidence="3" type="ORF">ABC228_12035</name>
</gene>
<dbReference type="Gene3D" id="1.10.1660.10">
    <property type="match status" value="1"/>
</dbReference>
<dbReference type="PANTHER" id="PTHR30204:SF90">
    <property type="entry name" value="HTH-TYPE TRANSCRIPTIONAL ACTIVATOR MTA"/>
    <property type="match status" value="1"/>
</dbReference>
<dbReference type="Pfam" id="PF13411">
    <property type="entry name" value="MerR_1"/>
    <property type="match status" value="1"/>
</dbReference>
<reference evidence="3 4" key="1">
    <citation type="submission" date="2024-05" db="EMBL/GenBank/DDBJ databases">
        <authorList>
            <person name="Haq I."/>
            <person name="Ullah Z."/>
            <person name="Ahmad R."/>
            <person name="Li M."/>
            <person name="Tong Y."/>
        </authorList>
    </citation>
    <scope>NUCLEOTIDE SEQUENCE [LARGE SCALE GENOMIC DNA]</scope>
    <source>
        <strain evidence="3 4">16A2E</strain>
    </source>
</reference>
<comment type="caution">
    <text evidence="3">The sequence shown here is derived from an EMBL/GenBank/DDBJ whole genome shotgun (WGS) entry which is preliminary data.</text>
</comment>
<dbReference type="SMART" id="SM00422">
    <property type="entry name" value="HTH_MERR"/>
    <property type="match status" value="1"/>
</dbReference>
<dbReference type="EMBL" id="JBDIML010000003">
    <property type="protein sequence ID" value="MEN2767923.1"/>
    <property type="molecule type" value="Genomic_DNA"/>
</dbReference>
<accession>A0ABU9XI44</accession>
<dbReference type="CDD" id="cd01106">
    <property type="entry name" value="HTH_TipAL-Mta"/>
    <property type="match status" value="1"/>
</dbReference>
<dbReference type="PROSITE" id="PS50937">
    <property type="entry name" value="HTH_MERR_2"/>
    <property type="match status" value="1"/>
</dbReference>
<dbReference type="SUPFAM" id="SSF46955">
    <property type="entry name" value="Putative DNA-binding domain"/>
    <property type="match status" value="1"/>
</dbReference>
<evidence type="ECO:0000313" key="4">
    <source>
        <dbReference type="Proteomes" id="UP001444625"/>
    </source>
</evidence>
<proteinExistence type="predicted"/>
<feature type="domain" description="HTH merR-type" evidence="2">
    <location>
        <begin position="1"/>
        <end position="72"/>
    </location>
</feature>